<proteinExistence type="predicted"/>
<organism evidence="1 2">
    <name type="scientific">Catharanthus roseus</name>
    <name type="common">Madagascar periwinkle</name>
    <name type="synonym">Vinca rosea</name>
    <dbReference type="NCBI Taxonomy" id="4058"/>
    <lineage>
        <taxon>Eukaryota</taxon>
        <taxon>Viridiplantae</taxon>
        <taxon>Streptophyta</taxon>
        <taxon>Embryophyta</taxon>
        <taxon>Tracheophyta</taxon>
        <taxon>Spermatophyta</taxon>
        <taxon>Magnoliopsida</taxon>
        <taxon>eudicotyledons</taxon>
        <taxon>Gunneridae</taxon>
        <taxon>Pentapetalae</taxon>
        <taxon>asterids</taxon>
        <taxon>lamiids</taxon>
        <taxon>Gentianales</taxon>
        <taxon>Apocynaceae</taxon>
        <taxon>Rauvolfioideae</taxon>
        <taxon>Vinceae</taxon>
        <taxon>Catharanthinae</taxon>
        <taxon>Catharanthus</taxon>
    </lineage>
</organism>
<dbReference type="EMBL" id="CM044704">
    <property type="protein sequence ID" value="KAI5668222.1"/>
    <property type="molecule type" value="Genomic_DNA"/>
</dbReference>
<dbReference type="Proteomes" id="UP001060085">
    <property type="component" value="Linkage Group LG04"/>
</dbReference>
<protein>
    <submittedName>
        <fullName evidence="1">Uncharacterized protein</fullName>
    </submittedName>
</protein>
<gene>
    <name evidence="1" type="ORF">M9H77_18075</name>
</gene>
<name>A0ACC0B6E0_CATRO</name>
<keyword evidence="2" id="KW-1185">Reference proteome</keyword>
<accession>A0ACC0B6E0</accession>
<comment type="caution">
    <text evidence="1">The sequence shown here is derived from an EMBL/GenBank/DDBJ whole genome shotgun (WGS) entry which is preliminary data.</text>
</comment>
<sequence>MTSSTKDGWSQAKKIRDDLQIFLYQIEAPYPWESPIEGPIELNVMIIQVQNKEMKLESSKGAKGNKKNEKGQNRRRNLVEDVRRQNTITPVDSTSAHPSSTQISPLDNLFQLQDMQQEFKQIHEVLANLREKVDKQEENIRKLQSDDRMKTPSPIGRGIWIGERRGLIFDPYEVEESEEDSMVERTHGFQLPYGGRMSQSDNNDVINKGLVTRAQAKKIHDDVRVFLNEIEASDP</sequence>
<evidence type="ECO:0000313" key="2">
    <source>
        <dbReference type="Proteomes" id="UP001060085"/>
    </source>
</evidence>
<evidence type="ECO:0000313" key="1">
    <source>
        <dbReference type="EMBL" id="KAI5668222.1"/>
    </source>
</evidence>
<reference evidence="2" key="1">
    <citation type="journal article" date="2023" name="Nat. Plants">
        <title>Single-cell RNA sequencing provides a high-resolution roadmap for understanding the multicellular compartmentation of specialized metabolism.</title>
        <authorList>
            <person name="Sun S."/>
            <person name="Shen X."/>
            <person name="Li Y."/>
            <person name="Li Y."/>
            <person name="Wang S."/>
            <person name="Li R."/>
            <person name="Zhang H."/>
            <person name="Shen G."/>
            <person name="Guo B."/>
            <person name="Wei J."/>
            <person name="Xu J."/>
            <person name="St-Pierre B."/>
            <person name="Chen S."/>
            <person name="Sun C."/>
        </authorList>
    </citation>
    <scope>NUCLEOTIDE SEQUENCE [LARGE SCALE GENOMIC DNA]</scope>
</reference>